<accession>A0A485KS87</accession>
<gene>
    <name evidence="2" type="primary">Aste57867_11003</name>
    <name evidence="1" type="ORF">As57867_010962</name>
    <name evidence="2" type="ORF">ASTE57867_11003</name>
</gene>
<dbReference type="Proteomes" id="UP000332933">
    <property type="component" value="Unassembled WGS sequence"/>
</dbReference>
<dbReference type="AlphaFoldDB" id="A0A485KS87"/>
<keyword evidence="3" id="KW-1185">Reference proteome</keyword>
<name>A0A485KS87_9STRA</name>
<reference evidence="2 3" key="1">
    <citation type="submission" date="2019-03" db="EMBL/GenBank/DDBJ databases">
        <authorList>
            <person name="Gaulin E."/>
            <person name="Dumas B."/>
        </authorList>
    </citation>
    <scope>NUCLEOTIDE SEQUENCE [LARGE SCALE GENOMIC DNA]</scope>
    <source>
        <strain evidence="2">CBS 568.67</strain>
    </source>
</reference>
<reference evidence="1" key="2">
    <citation type="submission" date="2019-06" db="EMBL/GenBank/DDBJ databases">
        <title>Genomics analysis of Aphanomyces spp. identifies a new class of oomycete effector associated with host adaptation.</title>
        <authorList>
            <person name="Gaulin E."/>
        </authorList>
    </citation>
    <scope>NUCLEOTIDE SEQUENCE</scope>
    <source>
        <strain evidence="1">CBS 578.67</strain>
    </source>
</reference>
<dbReference type="InterPro" id="IPR009836">
    <property type="entry name" value="GRDP-like"/>
</dbReference>
<dbReference type="EMBL" id="VJMH01005244">
    <property type="protein sequence ID" value="KAF0698377.1"/>
    <property type="molecule type" value="Genomic_DNA"/>
</dbReference>
<sequence>MNTPIPVAVPVASAPIPPASFDQVSKAESPPTLLAFQAEQLDTPSLSTFDVDFYVRTHALLGSDNWLPRQFVIHGQTLHVRHKTDSATTIVTYDTTRCAIEHLSETMLQLVQPETSTTVFFCPSVTIRDRFLHVLAAAATTPHWVKPASTVLDDTIAVAQAILETNVNMKASPLKPIEVVPSGITVAHVQSYLGQLKVIYDAMPVAQSEEDLYEYVLGLEAAFLDNATTSTTPSSTTLIQHVLRLYPDEAANNFAKLTLQLDCRQCPHCAKPFNRTIQKNIHVGGRVLVCNGCRNRVHYETLKLGQLRREMPSFEYKVGLVGFRKTAKLPLPKIPQDGMAASFMKRMWHELYNIECETSHRMCRDDKHELEERIMPVMNRLDLVQLAYRQLLFISQIVPHWTYWTHSTVLEAAILRHDRFRHLSFSSDNSPPLVATLDILLVTQVHQMMTNQVVYPASNGSANIAAHLGDTSLLWHKSFYEPYSSCKLDLNAWLETKPGTDSIQQAPNRKRWATHCQLPSSNCRYVGVDELFSTDSVRHVPFLTGDAVGISVIGALESDLHIFRGKLRHVLPDKAHTVYTYKYERAKVHKLQKLFLGYY</sequence>
<organism evidence="2 3">
    <name type="scientific">Aphanomyces stellatus</name>
    <dbReference type="NCBI Taxonomy" id="120398"/>
    <lineage>
        <taxon>Eukaryota</taxon>
        <taxon>Sar</taxon>
        <taxon>Stramenopiles</taxon>
        <taxon>Oomycota</taxon>
        <taxon>Saprolegniomycetes</taxon>
        <taxon>Saprolegniales</taxon>
        <taxon>Verrucalvaceae</taxon>
        <taxon>Aphanomyces</taxon>
    </lineage>
</organism>
<dbReference type="Pfam" id="PF07173">
    <property type="entry name" value="GRDP-like"/>
    <property type="match status" value="1"/>
</dbReference>
<dbReference type="EMBL" id="CAADRA010005265">
    <property type="protein sequence ID" value="VFT87871.1"/>
    <property type="molecule type" value="Genomic_DNA"/>
</dbReference>
<evidence type="ECO:0000313" key="2">
    <source>
        <dbReference type="EMBL" id="VFT87871.1"/>
    </source>
</evidence>
<evidence type="ECO:0000313" key="3">
    <source>
        <dbReference type="Proteomes" id="UP000332933"/>
    </source>
</evidence>
<proteinExistence type="predicted"/>
<protein>
    <submittedName>
        <fullName evidence="2">Aste57867_11003 protein</fullName>
    </submittedName>
</protein>
<evidence type="ECO:0000313" key="1">
    <source>
        <dbReference type="EMBL" id="KAF0698377.1"/>
    </source>
</evidence>